<accession>A0A2M8G5I2</accession>
<reference evidence="3" key="1">
    <citation type="submission" date="2017-09" db="EMBL/GenBank/DDBJ databases">
        <title>Depth-based differentiation of microbial function through sediment-hosted aquifers and enrichment of novel symbionts in the deep terrestrial subsurface.</title>
        <authorList>
            <person name="Probst A.J."/>
            <person name="Ladd B."/>
            <person name="Jarett J.K."/>
            <person name="Geller-Mcgrath D.E."/>
            <person name="Sieber C.M.K."/>
            <person name="Emerson J.B."/>
            <person name="Anantharaman K."/>
            <person name="Thomas B.C."/>
            <person name="Malmstrom R."/>
            <person name="Stieglmeier M."/>
            <person name="Klingl A."/>
            <person name="Woyke T."/>
            <person name="Ryan C.M."/>
            <person name="Banfield J.F."/>
        </authorList>
    </citation>
    <scope>NUCLEOTIDE SEQUENCE [LARGE SCALE GENOMIC DNA]</scope>
</reference>
<proteinExistence type="predicted"/>
<protein>
    <recommendedName>
        <fullName evidence="1">HTH cro/C1-type domain-containing protein</fullName>
    </recommendedName>
</protein>
<name>A0A2M8G5I2_UNCKA</name>
<dbReference type="InterPro" id="IPR001387">
    <property type="entry name" value="Cro/C1-type_HTH"/>
</dbReference>
<gene>
    <name evidence="2" type="ORF">CO015_05330</name>
</gene>
<evidence type="ECO:0000313" key="2">
    <source>
        <dbReference type="EMBL" id="PJC68085.1"/>
    </source>
</evidence>
<dbReference type="SMART" id="SM00530">
    <property type="entry name" value="HTH_XRE"/>
    <property type="match status" value="1"/>
</dbReference>
<sequence>MKENTAVIGLRLKNFREVKGMTQQELELGIGASFGHISRIESGKINPTKETLLKISEELNLSLKEKLILLDLHTNPASDDEVKAAIEHCAHYFESTQNPVYLADDFWFTFTGNETMLKLIGAPTYGLGKDKFIKEHWRTHILQ</sequence>
<dbReference type="InterPro" id="IPR010982">
    <property type="entry name" value="Lambda_DNA-bd_dom_sf"/>
</dbReference>
<dbReference type="GO" id="GO:0003677">
    <property type="term" value="F:DNA binding"/>
    <property type="evidence" value="ECO:0007669"/>
    <property type="project" value="InterPro"/>
</dbReference>
<evidence type="ECO:0000259" key="1">
    <source>
        <dbReference type="PROSITE" id="PS50943"/>
    </source>
</evidence>
<dbReference type="Pfam" id="PF01381">
    <property type="entry name" value="HTH_3"/>
    <property type="match status" value="1"/>
</dbReference>
<dbReference type="AlphaFoldDB" id="A0A2M8G5I2"/>
<feature type="domain" description="HTH cro/C1-type" evidence="1">
    <location>
        <begin position="12"/>
        <end position="66"/>
    </location>
</feature>
<dbReference type="EMBL" id="PFQS01000127">
    <property type="protein sequence ID" value="PJC68085.1"/>
    <property type="molecule type" value="Genomic_DNA"/>
</dbReference>
<comment type="caution">
    <text evidence="2">The sequence shown here is derived from an EMBL/GenBank/DDBJ whole genome shotgun (WGS) entry which is preliminary data.</text>
</comment>
<dbReference type="Gene3D" id="1.10.260.40">
    <property type="entry name" value="lambda repressor-like DNA-binding domains"/>
    <property type="match status" value="1"/>
</dbReference>
<dbReference type="PROSITE" id="PS50943">
    <property type="entry name" value="HTH_CROC1"/>
    <property type="match status" value="1"/>
</dbReference>
<dbReference type="CDD" id="cd00093">
    <property type="entry name" value="HTH_XRE"/>
    <property type="match status" value="1"/>
</dbReference>
<dbReference type="SUPFAM" id="SSF47413">
    <property type="entry name" value="lambda repressor-like DNA-binding domains"/>
    <property type="match status" value="1"/>
</dbReference>
<organism evidence="2 3">
    <name type="scientific">candidate division WWE3 bacterium CG_4_8_14_3_um_filter_42_11</name>
    <dbReference type="NCBI Taxonomy" id="1975076"/>
    <lineage>
        <taxon>Bacteria</taxon>
        <taxon>Katanobacteria</taxon>
    </lineage>
</organism>
<evidence type="ECO:0000313" key="3">
    <source>
        <dbReference type="Proteomes" id="UP000229438"/>
    </source>
</evidence>
<dbReference type="Proteomes" id="UP000229438">
    <property type="component" value="Unassembled WGS sequence"/>
</dbReference>